<sequence length="135" mass="14600">MTSVTEIETMERAGLRALWQELFGEPPPKSLSRAGLQRVLAFEVQVRAEGGLPKGFTAKLERAVAVDAPARSPALQAGGRLLREWNGVTQVVEVTAQGFSWRGRSWRSLSAIAREITGAHWSGPRFFGLGGRAGA</sequence>
<proteinExistence type="predicted"/>
<evidence type="ECO:0000313" key="1">
    <source>
        <dbReference type="EMBL" id="MBB3064491.1"/>
    </source>
</evidence>
<dbReference type="Pfam" id="PF11149">
    <property type="entry name" value="DUF2924"/>
    <property type="match status" value="1"/>
</dbReference>
<dbReference type="InterPro" id="IPR021322">
    <property type="entry name" value="DUF2924"/>
</dbReference>
<keyword evidence="2" id="KW-1185">Reference proteome</keyword>
<protein>
    <recommendedName>
        <fullName evidence="3">DUF2924 domain-containing protein</fullName>
    </recommendedName>
</protein>
<evidence type="ECO:0008006" key="3">
    <source>
        <dbReference type="Google" id="ProtNLM"/>
    </source>
</evidence>
<dbReference type="EMBL" id="JACHXA010000002">
    <property type="protein sequence ID" value="MBB3064491.1"/>
    <property type="molecule type" value="Genomic_DNA"/>
</dbReference>
<reference evidence="1 2" key="1">
    <citation type="submission" date="2020-08" db="EMBL/GenBank/DDBJ databases">
        <title>Genomic Encyclopedia of Type Strains, Phase III (KMG-III): the genomes of soil and plant-associated and newly described type strains.</title>
        <authorList>
            <person name="Whitman W."/>
        </authorList>
    </citation>
    <scope>NUCLEOTIDE SEQUENCE [LARGE SCALE GENOMIC DNA]</scope>
    <source>
        <strain evidence="1 2">CECT 8803</strain>
    </source>
</reference>
<dbReference type="Proteomes" id="UP000581135">
    <property type="component" value="Unassembled WGS sequence"/>
</dbReference>
<dbReference type="RefSeq" id="WP_183415315.1">
    <property type="nucleotide sequence ID" value="NZ_JACHXA010000002.1"/>
</dbReference>
<organism evidence="1 2">
    <name type="scientific">Limibacillus halophilus</name>
    <dbReference type="NCBI Taxonomy" id="1579333"/>
    <lineage>
        <taxon>Bacteria</taxon>
        <taxon>Pseudomonadati</taxon>
        <taxon>Pseudomonadota</taxon>
        <taxon>Alphaproteobacteria</taxon>
        <taxon>Rhodospirillales</taxon>
        <taxon>Rhodovibrionaceae</taxon>
        <taxon>Limibacillus</taxon>
    </lineage>
</organism>
<evidence type="ECO:0000313" key="2">
    <source>
        <dbReference type="Proteomes" id="UP000581135"/>
    </source>
</evidence>
<accession>A0A839SNW0</accession>
<comment type="caution">
    <text evidence="1">The sequence shown here is derived from an EMBL/GenBank/DDBJ whole genome shotgun (WGS) entry which is preliminary data.</text>
</comment>
<name>A0A839SNW0_9PROT</name>
<dbReference type="AlphaFoldDB" id="A0A839SNW0"/>
<gene>
    <name evidence="1" type="ORF">FHR98_000763</name>
</gene>